<dbReference type="PANTHER" id="PTHR22990:SF15">
    <property type="entry name" value="F-BOX ONLY PROTEIN 10"/>
    <property type="match status" value="1"/>
</dbReference>
<evidence type="ECO:0000256" key="4">
    <source>
        <dbReference type="SAM" id="SignalP"/>
    </source>
</evidence>
<evidence type="ECO:0000256" key="3">
    <source>
        <dbReference type="ARBA" id="ARBA00022786"/>
    </source>
</evidence>
<gene>
    <name evidence="6" type="ORF">VK792_05990</name>
</gene>
<keyword evidence="7" id="KW-1185">Reference proteome</keyword>
<dbReference type="InterPro" id="IPR007742">
    <property type="entry name" value="NosD_dom"/>
</dbReference>
<protein>
    <submittedName>
        <fullName evidence="6">Right-handed parallel beta-helix repeat-containing protein</fullName>
    </submittedName>
</protein>
<dbReference type="SMART" id="SM00710">
    <property type="entry name" value="PbH1"/>
    <property type="match status" value="6"/>
</dbReference>
<dbReference type="InterPro" id="IPR022441">
    <property type="entry name" value="Para_beta_helix_rpt-2"/>
</dbReference>
<keyword evidence="2" id="KW-0677">Repeat</keyword>
<feature type="domain" description="Periplasmic copper-binding protein NosD beta helix" evidence="5">
    <location>
        <begin position="326"/>
        <end position="462"/>
    </location>
</feature>
<evidence type="ECO:0000256" key="1">
    <source>
        <dbReference type="ARBA" id="ARBA00004906"/>
    </source>
</evidence>
<dbReference type="NCBIfam" id="TIGR03804">
    <property type="entry name" value="para_beta_helix"/>
    <property type="match status" value="1"/>
</dbReference>
<dbReference type="Pfam" id="PF05048">
    <property type="entry name" value="NosD"/>
    <property type="match status" value="1"/>
</dbReference>
<proteinExistence type="predicted"/>
<dbReference type="Gene3D" id="2.160.20.10">
    <property type="entry name" value="Single-stranded right-handed beta-helix, Pectin lyase-like"/>
    <property type="match status" value="1"/>
</dbReference>
<feature type="chain" id="PRO_5047416549" evidence="4">
    <location>
        <begin position="30"/>
        <end position="510"/>
    </location>
</feature>
<evidence type="ECO:0000313" key="6">
    <source>
        <dbReference type="EMBL" id="MEC3860828.1"/>
    </source>
</evidence>
<dbReference type="InterPro" id="IPR051550">
    <property type="entry name" value="SCF-Subunits/Alg-Epimerases"/>
</dbReference>
<evidence type="ECO:0000313" key="7">
    <source>
        <dbReference type="Proteomes" id="UP001348149"/>
    </source>
</evidence>
<evidence type="ECO:0000256" key="2">
    <source>
        <dbReference type="ARBA" id="ARBA00022737"/>
    </source>
</evidence>
<dbReference type="Proteomes" id="UP001348149">
    <property type="component" value="Unassembled WGS sequence"/>
</dbReference>
<dbReference type="SUPFAM" id="SSF51126">
    <property type="entry name" value="Pectin lyase-like"/>
    <property type="match status" value="1"/>
</dbReference>
<feature type="signal peptide" evidence="4">
    <location>
        <begin position="1"/>
        <end position="29"/>
    </location>
</feature>
<accession>A0ABU6HH87</accession>
<dbReference type="InterPro" id="IPR011050">
    <property type="entry name" value="Pectin_lyase_fold/virulence"/>
</dbReference>
<comment type="caution">
    <text evidence="6">The sequence shown here is derived from an EMBL/GenBank/DDBJ whole genome shotgun (WGS) entry which is preliminary data.</text>
</comment>
<keyword evidence="3" id="KW-0833">Ubl conjugation pathway</keyword>
<organism evidence="6 7">
    <name type="scientific">Mesobacterium hydrothermale</name>
    <dbReference type="NCBI Taxonomy" id="3111907"/>
    <lineage>
        <taxon>Bacteria</taxon>
        <taxon>Pseudomonadati</taxon>
        <taxon>Pseudomonadota</taxon>
        <taxon>Alphaproteobacteria</taxon>
        <taxon>Rhodobacterales</taxon>
        <taxon>Roseobacteraceae</taxon>
        <taxon>Mesobacterium</taxon>
    </lineage>
</organism>
<keyword evidence="4" id="KW-0732">Signal</keyword>
<sequence length="510" mass="54231">MPSVFAHILGRAHRACLAISLAVAVPAAAAPDLIDKTLREKLRAFDMTLSTLPEPGIQARTLIDQAGLGEITRLQQGAIQTVAAQTFPTVDRDMVDAKPMDARLALGLIAQIYGAKDNLDVLNAQADPEFKALVINSGDATLSDIFQLLEQHRLQVDRGEGRNLLKVPVIIWADGALRIGPGESLTFLRDTGAFLANFGRLEIDGASFGVEGQPNPNAPDFIPFIVNAGGASVKARNSSFTDLGFGNELKFAGFSVARNPLLVRKDEIVIENNTFSNLSTVGASMADNVVLRNNRIHGSRGASLVVTHSLDARIIGNLITGDAPTNGIRLLQGSSRGVIAGNVILRGNRTGIVVQNDSQRVSVRNNVVWQRDGGGITVSKSSCGVIEQNLIMDNDQKGIEIRTGRNMIVRDNTVIGNNSIGIWVSAQEPGALTLVDHNLLLGNDAGLATATGETVVMTDNDFTRQFPRFVSGDLSSQGRVIATNLKGETPMILTAGGLQDGPLPDVSCVE</sequence>
<evidence type="ECO:0000259" key="5">
    <source>
        <dbReference type="Pfam" id="PF05048"/>
    </source>
</evidence>
<reference evidence="6 7" key="1">
    <citation type="submission" date="2024-01" db="EMBL/GenBank/DDBJ databases">
        <title>Mesobacterium rodlantinim sp. nov., isolated from shallow sea hydrothermal systems off Kueishantao Island.</title>
        <authorList>
            <person name="Su Z."/>
            <person name="Tang K."/>
        </authorList>
    </citation>
    <scope>NUCLEOTIDE SEQUENCE [LARGE SCALE GENOMIC DNA]</scope>
    <source>
        <strain evidence="6 7">TK19101</strain>
    </source>
</reference>
<dbReference type="PANTHER" id="PTHR22990">
    <property type="entry name" value="F-BOX ONLY PROTEIN"/>
    <property type="match status" value="1"/>
</dbReference>
<dbReference type="InterPro" id="IPR006626">
    <property type="entry name" value="PbH1"/>
</dbReference>
<name>A0ABU6HH87_9RHOB</name>
<dbReference type="InterPro" id="IPR012334">
    <property type="entry name" value="Pectin_lyas_fold"/>
</dbReference>
<dbReference type="EMBL" id="JAYLLH010000006">
    <property type="protein sequence ID" value="MEC3860828.1"/>
    <property type="molecule type" value="Genomic_DNA"/>
</dbReference>
<comment type="pathway">
    <text evidence="1">Protein modification; protein ubiquitination.</text>
</comment>